<comment type="caution">
    <text evidence="13">The sequence shown here is derived from an EMBL/GenBank/DDBJ whole genome shotgun (WGS) entry which is preliminary data.</text>
</comment>
<comment type="similarity">
    <text evidence="2">Belongs to the methyltransferase superfamily. L-isoaspartyl/D-aspartyl protein methyltransferase family.</text>
</comment>
<reference evidence="13 14" key="1">
    <citation type="submission" date="2023-07" db="EMBL/GenBank/DDBJ databases">
        <authorList>
            <person name="Girao M."/>
            <person name="Carvalho M.F."/>
        </authorList>
    </citation>
    <scope>NUCLEOTIDE SEQUENCE [LARGE SCALE GENOMIC DNA]</scope>
    <source>
        <strain evidence="13 14">66/93</strain>
    </source>
</reference>
<dbReference type="Pfam" id="PF01135">
    <property type="entry name" value="PCMT"/>
    <property type="match status" value="1"/>
</dbReference>
<name>A0ABU7L2B1_9ACTN</name>
<evidence type="ECO:0000256" key="10">
    <source>
        <dbReference type="ARBA" id="ARBA00031323"/>
    </source>
</evidence>
<keyword evidence="7" id="KW-0808">Transferase</keyword>
<dbReference type="Gene3D" id="3.40.50.150">
    <property type="entry name" value="Vaccinia Virus protein VP39"/>
    <property type="match status" value="1"/>
</dbReference>
<proteinExistence type="inferred from homology"/>
<evidence type="ECO:0000256" key="12">
    <source>
        <dbReference type="SAM" id="MobiDB-lite"/>
    </source>
</evidence>
<evidence type="ECO:0000313" key="13">
    <source>
        <dbReference type="EMBL" id="MEE2055691.1"/>
    </source>
</evidence>
<evidence type="ECO:0000256" key="1">
    <source>
        <dbReference type="ARBA" id="ARBA00004496"/>
    </source>
</evidence>
<evidence type="ECO:0000313" key="14">
    <source>
        <dbReference type="Proteomes" id="UP001348641"/>
    </source>
</evidence>
<dbReference type="InterPro" id="IPR029063">
    <property type="entry name" value="SAM-dependent_MTases_sf"/>
</dbReference>
<dbReference type="SUPFAM" id="SSF53335">
    <property type="entry name" value="S-adenosyl-L-methionine-dependent methyltransferases"/>
    <property type="match status" value="1"/>
</dbReference>
<evidence type="ECO:0000256" key="5">
    <source>
        <dbReference type="ARBA" id="ARBA00022490"/>
    </source>
</evidence>
<dbReference type="CDD" id="cd02440">
    <property type="entry name" value="AdoMet_MTases"/>
    <property type="match status" value="1"/>
</dbReference>
<dbReference type="EMBL" id="JAUUCC010000210">
    <property type="protein sequence ID" value="MEE2055691.1"/>
    <property type="molecule type" value="Genomic_DNA"/>
</dbReference>
<organism evidence="13 14">
    <name type="scientific">Nocardiopsis tropica</name>
    <dbReference type="NCBI Taxonomy" id="109330"/>
    <lineage>
        <taxon>Bacteria</taxon>
        <taxon>Bacillati</taxon>
        <taxon>Actinomycetota</taxon>
        <taxon>Actinomycetes</taxon>
        <taxon>Streptosporangiales</taxon>
        <taxon>Nocardiopsidaceae</taxon>
        <taxon>Nocardiopsis</taxon>
    </lineage>
</organism>
<protein>
    <recommendedName>
        <fullName evidence="4">Protein-L-isoaspartate O-methyltransferase</fullName>
        <ecNumber evidence="3">2.1.1.77</ecNumber>
    </recommendedName>
    <alternativeName>
        <fullName evidence="11">L-isoaspartyl protein carboxyl methyltransferase</fullName>
    </alternativeName>
    <alternativeName>
        <fullName evidence="9">Protein L-isoaspartyl methyltransferase</fullName>
    </alternativeName>
    <alternativeName>
        <fullName evidence="10">Protein-beta-aspartate methyltransferase</fullName>
    </alternativeName>
</protein>
<evidence type="ECO:0000256" key="4">
    <source>
        <dbReference type="ARBA" id="ARBA00013346"/>
    </source>
</evidence>
<sequence>MTTPGARLARALTIAGHIIDPQWHRAILAVDRAEFIPDTVWVTSTDHPGYYMPVTSEDPDHARWAHEDYALATQVDDGDPAGGPNGEPGWGRLRTSSLSQPSLVVDMLQQLDAAEGHRVLEIGTGSGYNTALLCHALGEKAVVSAEIDPELARVAVDNLDRAGYRPTVLDEDGAERLETGLGADRFHRVISTVAARGSIPHAWVGQTWPGGVIVTPWEVGARPGVLVRLEVGEDDTAHGRIVGEAPFMVLRSQRPDSRRIRDLVDEEDPGKQAGTTTVNPRLVAYERPGWQLVLGHLVPDLRYAVYEASEERPECAGEASVYVATPDRSWALGEYTPVGGPYATERAGGRDLWAEVGAAWEEWQQAGRPGREQLGVTVDSGGTRLWAGSPAEVLRPLGSAATVG</sequence>
<evidence type="ECO:0000256" key="2">
    <source>
        <dbReference type="ARBA" id="ARBA00005369"/>
    </source>
</evidence>
<evidence type="ECO:0000256" key="3">
    <source>
        <dbReference type="ARBA" id="ARBA00011890"/>
    </source>
</evidence>
<keyword evidence="5" id="KW-0963">Cytoplasm</keyword>
<feature type="compositionally biased region" description="Gly residues" evidence="12">
    <location>
        <begin position="80"/>
        <end position="89"/>
    </location>
</feature>
<evidence type="ECO:0000256" key="8">
    <source>
        <dbReference type="ARBA" id="ARBA00022691"/>
    </source>
</evidence>
<feature type="region of interest" description="Disordered" evidence="12">
    <location>
        <begin position="74"/>
        <end position="95"/>
    </location>
</feature>
<evidence type="ECO:0000256" key="9">
    <source>
        <dbReference type="ARBA" id="ARBA00030757"/>
    </source>
</evidence>
<dbReference type="PANTHER" id="PTHR11579">
    <property type="entry name" value="PROTEIN-L-ISOASPARTATE O-METHYLTRANSFERASE"/>
    <property type="match status" value="1"/>
</dbReference>
<dbReference type="RefSeq" id="WP_330162424.1">
    <property type="nucleotide sequence ID" value="NZ_BAAAJA010000008.1"/>
</dbReference>
<evidence type="ECO:0000256" key="6">
    <source>
        <dbReference type="ARBA" id="ARBA00022603"/>
    </source>
</evidence>
<accession>A0ABU7L2B1</accession>
<dbReference type="EC" id="2.1.1.77" evidence="3"/>
<keyword evidence="8" id="KW-0949">S-adenosyl-L-methionine</keyword>
<gene>
    <name evidence="13" type="ORF">Q8A49_34850</name>
</gene>
<dbReference type="Proteomes" id="UP001348641">
    <property type="component" value="Unassembled WGS sequence"/>
</dbReference>
<evidence type="ECO:0000256" key="11">
    <source>
        <dbReference type="ARBA" id="ARBA00031350"/>
    </source>
</evidence>
<dbReference type="PANTHER" id="PTHR11579:SF0">
    <property type="entry name" value="PROTEIN-L-ISOASPARTATE(D-ASPARTATE) O-METHYLTRANSFERASE"/>
    <property type="match status" value="1"/>
</dbReference>
<evidence type="ECO:0000256" key="7">
    <source>
        <dbReference type="ARBA" id="ARBA00022679"/>
    </source>
</evidence>
<keyword evidence="6" id="KW-0489">Methyltransferase</keyword>
<dbReference type="InterPro" id="IPR000682">
    <property type="entry name" value="PCMT"/>
</dbReference>
<comment type="subcellular location">
    <subcellularLocation>
        <location evidence="1">Cytoplasm</location>
    </subcellularLocation>
</comment>